<keyword evidence="3" id="KW-1185">Reference proteome</keyword>
<dbReference type="AlphaFoldDB" id="A0A075AIL2"/>
<feature type="compositionally biased region" description="Basic residues" evidence="1">
    <location>
        <begin position="24"/>
        <end position="44"/>
    </location>
</feature>
<dbReference type="InterPro" id="IPR037760">
    <property type="entry name" value="SMKR1"/>
</dbReference>
<dbReference type="PANTHER" id="PTHR37932">
    <property type="entry name" value="SMALL LYSINE-RICH PROTEIN 1"/>
    <property type="match status" value="1"/>
</dbReference>
<name>A0A075AIL2_OPIVI</name>
<dbReference type="PANTHER" id="PTHR37932:SF1">
    <property type="entry name" value="SMALL LYSINE-RICH PROTEIN 1"/>
    <property type="match status" value="1"/>
</dbReference>
<dbReference type="GeneID" id="20316244"/>
<dbReference type="OrthoDB" id="5989977at2759"/>
<gene>
    <name evidence="2" type="ORF">T265_02056</name>
</gene>
<dbReference type="KEGG" id="ovi:T265_02056"/>
<dbReference type="CTD" id="20316244"/>
<evidence type="ECO:0000256" key="1">
    <source>
        <dbReference type="SAM" id="MobiDB-lite"/>
    </source>
</evidence>
<reference evidence="2 3" key="1">
    <citation type="submission" date="2013-11" db="EMBL/GenBank/DDBJ databases">
        <title>Opisthorchis viverrini - life in the bile duct.</title>
        <authorList>
            <person name="Young N.D."/>
            <person name="Nagarajan N."/>
            <person name="Lin S.J."/>
            <person name="Korhonen P.K."/>
            <person name="Jex A.R."/>
            <person name="Hall R.S."/>
            <person name="Safavi-Hemami H."/>
            <person name="Kaewkong W."/>
            <person name="Bertrand D."/>
            <person name="Gao S."/>
            <person name="Seet Q."/>
            <person name="Wongkham S."/>
            <person name="Teh B.T."/>
            <person name="Wongkham C."/>
            <person name="Intapan P.M."/>
            <person name="Maleewong W."/>
            <person name="Yang X."/>
            <person name="Hu M."/>
            <person name="Wang Z."/>
            <person name="Hofmann A."/>
            <person name="Sternberg P.W."/>
            <person name="Tan P."/>
            <person name="Wang J."/>
            <person name="Gasser R.B."/>
        </authorList>
    </citation>
    <scope>NUCLEOTIDE SEQUENCE [LARGE SCALE GENOMIC DNA]</scope>
</reference>
<dbReference type="EMBL" id="KL596641">
    <property type="protein sequence ID" value="KER31829.1"/>
    <property type="molecule type" value="Genomic_DNA"/>
</dbReference>
<sequence length="205" mass="23064">MPKSEVHMSVCQHEQVGNQEPPKVKKGSKKTKRRGKVSKRRAQKTTKQVVDILSPAAMENLQYIAHNAPAALSFRGFPWKGKKLLTCPYGQLIKSFVDWSDDIRVGMTRVTETLMDVICASESFVQDIRLKGDSVAKDGDHGNLFHSEDFHHYPRPKRITTFGYLNPTDVTTKESSVRLYKKIHLLSPNATTNQSTKRRESGGPG</sequence>
<accession>A0A075AIL2</accession>
<feature type="region of interest" description="Disordered" evidence="1">
    <location>
        <begin position="1"/>
        <end position="46"/>
    </location>
</feature>
<evidence type="ECO:0000313" key="3">
    <source>
        <dbReference type="Proteomes" id="UP000054324"/>
    </source>
</evidence>
<proteinExistence type="predicted"/>
<dbReference type="STRING" id="6198.A0A075AIL2"/>
<dbReference type="Proteomes" id="UP000054324">
    <property type="component" value="Unassembled WGS sequence"/>
</dbReference>
<organism evidence="2 3">
    <name type="scientific">Opisthorchis viverrini</name>
    <name type="common">Southeast Asian liver fluke</name>
    <dbReference type="NCBI Taxonomy" id="6198"/>
    <lineage>
        <taxon>Eukaryota</taxon>
        <taxon>Metazoa</taxon>
        <taxon>Spiralia</taxon>
        <taxon>Lophotrochozoa</taxon>
        <taxon>Platyhelminthes</taxon>
        <taxon>Trematoda</taxon>
        <taxon>Digenea</taxon>
        <taxon>Opisthorchiida</taxon>
        <taxon>Opisthorchiata</taxon>
        <taxon>Opisthorchiidae</taxon>
        <taxon>Opisthorchis</taxon>
    </lineage>
</organism>
<dbReference type="RefSeq" id="XP_009164468.1">
    <property type="nucleotide sequence ID" value="XM_009166204.1"/>
</dbReference>
<evidence type="ECO:0000313" key="2">
    <source>
        <dbReference type="EMBL" id="KER31829.1"/>
    </source>
</evidence>
<protein>
    <submittedName>
        <fullName evidence="2">Uncharacterized protein</fullName>
    </submittedName>
</protein>